<organism evidence="4 5">
    <name type="scientific">Candidatus Gottesmanbacteria bacterium GW2011_GWA1_47_8</name>
    <dbReference type="NCBI Taxonomy" id="1618438"/>
    <lineage>
        <taxon>Bacteria</taxon>
        <taxon>Candidatus Gottesmaniibacteriota</taxon>
    </lineage>
</organism>
<dbReference type="SUPFAM" id="SSF54565">
    <property type="entry name" value="Ribosomal protein S16"/>
    <property type="match status" value="1"/>
</dbReference>
<gene>
    <name evidence="3" type="primary">rpsP</name>
    <name evidence="4" type="ORF">UY08_C0012G0020</name>
</gene>
<reference evidence="4 5" key="1">
    <citation type="journal article" date="2015" name="Nature">
        <title>rRNA introns, odd ribosomes, and small enigmatic genomes across a large radiation of phyla.</title>
        <authorList>
            <person name="Brown C.T."/>
            <person name="Hug L.A."/>
            <person name="Thomas B.C."/>
            <person name="Sharon I."/>
            <person name="Castelle C.J."/>
            <person name="Singh A."/>
            <person name="Wilkins M.J."/>
            <person name="Williams K.H."/>
            <person name="Banfield J.F."/>
        </authorList>
    </citation>
    <scope>NUCLEOTIDE SEQUENCE [LARGE SCALE GENOMIC DNA]</scope>
</reference>
<comment type="caution">
    <text evidence="4">The sequence shown here is derived from an EMBL/GenBank/DDBJ whole genome shotgun (WGS) entry which is preliminary data.</text>
</comment>
<proteinExistence type="inferred from homology"/>
<dbReference type="InterPro" id="IPR023803">
    <property type="entry name" value="Ribosomal_bS16_dom_sf"/>
</dbReference>
<protein>
    <recommendedName>
        <fullName evidence="3">Small ribosomal subunit protein bS16</fullName>
    </recommendedName>
</protein>
<dbReference type="AlphaFoldDB" id="A0A0G1TG25"/>
<sequence length="77" mass="8775">MVKIRLAQTGTKNRRQYRIVAIEEAKRRNGRSIEILGHYNPLVTPPHLVVQKDRIDHWIGLGAQLTPGVKKLLNLNA</sequence>
<evidence type="ECO:0000313" key="5">
    <source>
        <dbReference type="Proteomes" id="UP000034212"/>
    </source>
</evidence>
<dbReference type="HAMAP" id="MF_00385">
    <property type="entry name" value="Ribosomal_bS16"/>
    <property type="match status" value="1"/>
</dbReference>
<evidence type="ECO:0000256" key="2">
    <source>
        <dbReference type="ARBA" id="ARBA00023274"/>
    </source>
</evidence>
<accession>A0A0G1TG25</accession>
<dbReference type="Proteomes" id="UP000034212">
    <property type="component" value="Unassembled WGS sequence"/>
</dbReference>
<dbReference type="Pfam" id="PF00886">
    <property type="entry name" value="Ribosomal_S16"/>
    <property type="match status" value="1"/>
</dbReference>
<dbReference type="Gene3D" id="3.30.1320.10">
    <property type="match status" value="1"/>
</dbReference>
<comment type="similarity">
    <text evidence="3">Belongs to the bacterial ribosomal protein bS16 family.</text>
</comment>
<dbReference type="InterPro" id="IPR000307">
    <property type="entry name" value="Ribosomal_bS16"/>
</dbReference>
<evidence type="ECO:0000256" key="3">
    <source>
        <dbReference type="HAMAP-Rule" id="MF_00385"/>
    </source>
</evidence>
<keyword evidence="2 3" id="KW-0687">Ribonucleoprotein</keyword>
<dbReference type="PANTHER" id="PTHR12919:SF20">
    <property type="entry name" value="SMALL RIBOSOMAL SUBUNIT PROTEIN BS16M"/>
    <property type="match status" value="1"/>
</dbReference>
<dbReference type="GO" id="GO:0003735">
    <property type="term" value="F:structural constituent of ribosome"/>
    <property type="evidence" value="ECO:0007669"/>
    <property type="project" value="InterPro"/>
</dbReference>
<keyword evidence="1 3" id="KW-0689">Ribosomal protein</keyword>
<evidence type="ECO:0000313" key="4">
    <source>
        <dbReference type="EMBL" id="KKU80701.1"/>
    </source>
</evidence>
<dbReference type="GO" id="GO:0005737">
    <property type="term" value="C:cytoplasm"/>
    <property type="evidence" value="ECO:0007669"/>
    <property type="project" value="UniProtKB-ARBA"/>
</dbReference>
<dbReference type="GO" id="GO:0015935">
    <property type="term" value="C:small ribosomal subunit"/>
    <property type="evidence" value="ECO:0007669"/>
    <property type="project" value="TreeGrafter"/>
</dbReference>
<dbReference type="NCBIfam" id="TIGR00002">
    <property type="entry name" value="S16"/>
    <property type="match status" value="1"/>
</dbReference>
<evidence type="ECO:0000256" key="1">
    <source>
        <dbReference type="ARBA" id="ARBA00022980"/>
    </source>
</evidence>
<dbReference type="EMBL" id="LCOQ01000012">
    <property type="protein sequence ID" value="KKU80701.1"/>
    <property type="molecule type" value="Genomic_DNA"/>
</dbReference>
<dbReference type="PANTHER" id="PTHR12919">
    <property type="entry name" value="30S RIBOSOMAL PROTEIN S16"/>
    <property type="match status" value="1"/>
</dbReference>
<dbReference type="GO" id="GO:0006412">
    <property type="term" value="P:translation"/>
    <property type="evidence" value="ECO:0007669"/>
    <property type="project" value="UniProtKB-UniRule"/>
</dbReference>
<name>A0A0G1TG25_9BACT</name>